<organism evidence="2 3">
    <name type="scientific">Candidatus Aphodocola excrementigallinarum</name>
    <dbReference type="NCBI Taxonomy" id="2840670"/>
    <lineage>
        <taxon>Bacteria</taxon>
        <taxon>Bacillati</taxon>
        <taxon>Bacillota</taxon>
        <taxon>Bacilli</taxon>
        <taxon>Candidatus Aphodocola</taxon>
    </lineage>
</organism>
<evidence type="ECO:0000313" key="2">
    <source>
        <dbReference type="EMBL" id="HIU40723.1"/>
    </source>
</evidence>
<dbReference type="Proteomes" id="UP000824074">
    <property type="component" value="Unassembled WGS sequence"/>
</dbReference>
<dbReference type="AlphaFoldDB" id="A0A9D1LHC9"/>
<name>A0A9D1LHC9_9FIRM</name>
<gene>
    <name evidence="2" type="ORF">IAB68_05435</name>
</gene>
<feature type="compositionally biased region" description="Basic residues" evidence="1">
    <location>
        <begin position="71"/>
        <end position="95"/>
    </location>
</feature>
<reference evidence="2" key="1">
    <citation type="submission" date="2020-10" db="EMBL/GenBank/DDBJ databases">
        <authorList>
            <person name="Gilroy R."/>
        </authorList>
    </citation>
    <scope>NUCLEOTIDE SEQUENCE</scope>
    <source>
        <strain evidence="2">CHK193-30670</strain>
    </source>
</reference>
<sequence>MVTQTLIDFLKDEKTDINLKYKYIDNLKLSYSDLFELIELFKYENKICGLLQRFTYYNDDRLNNMVNAQKSKSRNSIKQKNIKRRRMNNGKHKRR</sequence>
<feature type="region of interest" description="Disordered" evidence="1">
    <location>
        <begin position="67"/>
        <end position="95"/>
    </location>
</feature>
<dbReference type="EMBL" id="DVMT01000054">
    <property type="protein sequence ID" value="HIU40723.1"/>
    <property type="molecule type" value="Genomic_DNA"/>
</dbReference>
<evidence type="ECO:0000256" key="1">
    <source>
        <dbReference type="SAM" id="MobiDB-lite"/>
    </source>
</evidence>
<evidence type="ECO:0000313" key="3">
    <source>
        <dbReference type="Proteomes" id="UP000824074"/>
    </source>
</evidence>
<proteinExistence type="predicted"/>
<protein>
    <submittedName>
        <fullName evidence="2">Uncharacterized protein</fullName>
    </submittedName>
</protein>
<reference evidence="2" key="2">
    <citation type="journal article" date="2021" name="PeerJ">
        <title>Extensive microbial diversity within the chicken gut microbiome revealed by metagenomics and culture.</title>
        <authorList>
            <person name="Gilroy R."/>
            <person name="Ravi A."/>
            <person name="Getino M."/>
            <person name="Pursley I."/>
            <person name="Horton D.L."/>
            <person name="Alikhan N.F."/>
            <person name="Baker D."/>
            <person name="Gharbi K."/>
            <person name="Hall N."/>
            <person name="Watson M."/>
            <person name="Adriaenssens E.M."/>
            <person name="Foster-Nyarko E."/>
            <person name="Jarju S."/>
            <person name="Secka A."/>
            <person name="Antonio M."/>
            <person name="Oren A."/>
            <person name="Chaudhuri R.R."/>
            <person name="La Ragione R."/>
            <person name="Hildebrand F."/>
            <person name="Pallen M.J."/>
        </authorList>
    </citation>
    <scope>NUCLEOTIDE SEQUENCE</scope>
    <source>
        <strain evidence="2">CHK193-30670</strain>
    </source>
</reference>
<comment type="caution">
    <text evidence="2">The sequence shown here is derived from an EMBL/GenBank/DDBJ whole genome shotgun (WGS) entry which is preliminary data.</text>
</comment>
<accession>A0A9D1LHC9</accession>